<dbReference type="Proteomes" id="UP000316921">
    <property type="component" value="Chromosome"/>
</dbReference>
<sequence length="501" mass="50624" precursor="true">MKHAACPITVLAIALCPMALAQQAPFTTSLLPSPPQPNRVTVAQVDAGGTLDLLVTHPTTGQLSLWLGVGDATFNGPIPVAVGGTPFDVATGDLDGDGDLDLAVSDRVESVVRVLAGDGLGSFTLAGTWSVGASPRTVELLDMDGDGNLDAVVACHGLEGITTLFGAGDLSLPTRVDTVVGQALLHFAAGDFELDGDIDLALYHEIDIPYALLLVRNDGAGGLTADPPLIASGTGTWGVVADFTGDGYPDLAQVESEFLATEAGYFINDGSGSFPSFGGLFLAEGRIAAGDLDADGRTDLVGTQTSGALVIGANVQQLAPKASIPPYPTAGDLRDLALADFDGDGYDDAVTVHGATNRILVHRNTICPAGSSFCSLTGSLSPFGGGTQPLTLDAGPGHAGAIYVILGSFSGTSPGLPIGSVTLPLNPVDPYFDFTLTNPGAAPLTMGLGVLDADGRAQAGVAIPPGTLALIDLSVDHAYLLLDPGAAAPVTFASNAVELAF</sequence>
<dbReference type="AlphaFoldDB" id="A0A518BEP5"/>
<gene>
    <name evidence="3" type="ORF">Pla133_05340</name>
</gene>
<dbReference type="InterPro" id="IPR013517">
    <property type="entry name" value="FG-GAP"/>
</dbReference>
<evidence type="ECO:0000256" key="2">
    <source>
        <dbReference type="SAM" id="SignalP"/>
    </source>
</evidence>
<keyword evidence="4" id="KW-1185">Reference proteome</keyword>
<organism evidence="3 4">
    <name type="scientific">Engelhardtia mirabilis</name>
    <dbReference type="NCBI Taxonomy" id="2528011"/>
    <lineage>
        <taxon>Bacteria</taxon>
        <taxon>Pseudomonadati</taxon>
        <taxon>Planctomycetota</taxon>
        <taxon>Planctomycetia</taxon>
        <taxon>Planctomycetia incertae sedis</taxon>
        <taxon>Engelhardtia</taxon>
    </lineage>
</organism>
<dbReference type="SUPFAM" id="SSF69318">
    <property type="entry name" value="Integrin alpha N-terminal domain"/>
    <property type="match status" value="1"/>
</dbReference>
<protein>
    <submittedName>
        <fullName evidence="3">FG-GAP repeat protein</fullName>
    </submittedName>
</protein>
<keyword evidence="1 2" id="KW-0732">Signal</keyword>
<dbReference type="PANTHER" id="PTHR46580">
    <property type="entry name" value="SENSOR KINASE-RELATED"/>
    <property type="match status" value="1"/>
</dbReference>
<dbReference type="PANTHER" id="PTHR46580:SF2">
    <property type="entry name" value="MAM DOMAIN-CONTAINING PROTEIN"/>
    <property type="match status" value="1"/>
</dbReference>
<reference evidence="3 4" key="1">
    <citation type="submission" date="2019-02" db="EMBL/GenBank/DDBJ databases">
        <title>Deep-cultivation of Planctomycetes and their phenomic and genomic characterization uncovers novel biology.</title>
        <authorList>
            <person name="Wiegand S."/>
            <person name="Jogler M."/>
            <person name="Boedeker C."/>
            <person name="Pinto D."/>
            <person name="Vollmers J."/>
            <person name="Rivas-Marin E."/>
            <person name="Kohn T."/>
            <person name="Peeters S.H."/>
            <person name="Heuer A."/>
            <person name="Rast P."/>
            <person name="Oberbeckmann S."/>
            <person name="Bunk B."/>
            <person name="Jeske O."/>
            <person name="Meyerdierks A."/>
            <person name="Storesund J.E."/>
            <person name="Kallscheuer N."/>
            <person name="Luecker S."/>
            <person name="Lage O.M."/>
            <person name="Pohl T."/>
            <person name="Merkel B.J."/>
            <person name="Hornburger P."/>
            <person name="Mueller R.-W."/>
            <person name="Bruemmer F."/>
            <person name="Labrenz M."/>
            <person name="Spormann A.M."/>
            <person name="Op den Camp H."/>
            <person name="Overmann J."/>
            <person name="Amann R."/>
            <person name="Jetten M.S.M."/>
            <person name="Mascher T."/>
            <person name="Medema M.H."/>
            <person name="Devos D.P."/>
            <person name="Kaster A.-K."/>
            <person name="Ovreas L."/>
            <person name="Rohde M."/>
            <person name="Galperin M.Y."/>
            <person name="Jogler C."/>
        </authorList>
    </citation>
    <scope>NUCLEOTIDE SEQUENCE [LARGE SCALE GENOMIC DNA]</scope>
    <source>
        <strain evidence="3 4">Pla133</strain>
    </source>
</reference>
<proteinExistence type="predicted"/>
<dbReference type="EMBL" id="CP036287">
    <property type="protein sequence ID" value="QDU65469.1"/>
    <property type="molecule type" value="Genomic_DNA"/>
</dbReference>
<evidence type="ECO:0000256" key="1">
    <source>
        <dbReference type="ARBA" id="ARBA00022729"/>
    </source>
</evidence>
<evidence type="ECO:0000313" key="4">
    <source>
        <dbReference type="Proteomes" id="UP000316921"/>
    </source>
</evidence>
<feature type="signal peptide" evidence="2">
    <location>
        <begin position="1"/>
        <end position="21"/>
    </location>
</feature>
<dbReference type="Pfam" id="PF13517">
    <property type="entry name" value="FG-GAP_3"/>
    <property type="match status" value="2"/>
</dbReference>
<dbReference type="RefSeq" id="WP_145062088.1">
    <property type="nucleotide sequence ID" value="NZ_CP036287.1"/>
</dbReference>
<dbReference type="InterPro" id="IPR028994">
    <property type="entry name" value="Integrin_alpha_N"/>
</dbReference>
<accession>A0A518BEP5</accession>
<dbReference type="KEGG" id="pbap:Pla133_05340"/>
<name>A0A518BEP5_9BACT</name>
<dbReference type="Gene3D" id="2.30.30.100">
    <property type="match status" value="1"/>
</dbReference>
<evidence type="ECO:0000313" key="3">
    <source>
        <dbReference type="EMBL" id="QDU65469.1"/>
    </source>
</evidence>
<feature type="chain" id="PRO_5022196568" evidence="2">
    <location>
        <begin position="22"/>
        <end position="501"/>
    </location>
</feature>